<gene>
    <name evidence="4" type="ORF">BGZ80_011488</name>
</gene>
<dbReference type="Pfam" id="PF10058">
    <property type="entry name" value="Zn_ribbon_10"/>
    <property type="match status" value="1"/>
</dbReference>
<keyword evidence="5" id="KW-1185">Reference proteome</keyword>
<organism evidence="4 5">
    <name type="scientific">Entomortierella chlamydospora</name>
    <dbReference type="NCBI Taxonomy" id="101097"/>
    <lineage>
        <taxon>Eukaryota</taxon>
        <taxon>Fungi</taxon>
        <taxon>Fungi incertae sedis</taxon>
        <taxon>Mucoromycota</taxon>
        <taxon>Mortierellomycotina</taxon>
        <taxon>Mortierellomycetes</taxon>
        <taxon>Mortierellales</taxon>
        <taxon>Mortierellaceae</taxon>
        <taxon>Entomortierella</taxon>
    </lineage>
</organism>
<accession>A0A9P6N3N4</accession>
<keyword evidence="1" id="KW-0862">Zinc</keyword>
<keyword evidence="1" id="KW-0863">Zinc-finger</keyword>
<comment type="subcellular location">
    <subcellularLocation>
        <location evidence="1">Endoplasmic reticulum membrane</location>
        <topology evidence="1">Multi-pass membrane protein</topology>
    </subcellularLocation>
</comment>
<name>A0A9P6N3N4_9FUNG</name>
<dbReference type="InterPro" id="IPR040115">
    <property type="entry name" value="Lnp"/>
</dbReference>
<dbReference type="GO" id="GO:0071788">
    <property type="term" value="P:endoplasmic reticulum tubular network maintenance"/>
    <property type="evidence" value="ECO:0007669"/>
    <property type="project" value="UniProtKB-UniRule"/>
</dbReference>
<keyword evidence="1" id="KW-0812">Transmembrane</keyword>
<keyword evidence="1" id="KW-0479">Metal-binding</keyword>
<feature type="domain" description="Lunapark zinc ribbon" evidence="3">
    <location>
        <begin position="276"/>
        <end position="327"/>
    </location>
</feature>
<proteinExistence type="inferred from homology"/>
<evidence type="ECO:0000259" key="3">
    <source>
        <dbReference type="Pfam" id="PF10058"/>
    </source>
</evidence>
<dbReference type="AlphaFoldDB" id="A0A9P6N3N4"/>
<dbReference type="PANTHER" id="PTHR22166:SF12">
    <property type="entry name" value="ENDOPLASMIC RETICULUM JUNCTION FORMATION PROTEIN LUNAPARK"/>
    <property type="match status" value="1"/>
</dbReference>
<evidence type="ECO:0000313" key="5">
    <source>
        <dbReference type="Proteomes" id="UP000703661"/>
    </source>
</evidence>
<evidence type="ECO:0000256" key="2">
    <source>
        <dbReference type="SAM" id="MobiDB-lite"/>
    </source>
</evidence>
<feature type="transmembrane region" description="Helical" evidence="1">
    <location>
        <begin position="97"/>
        <end position="118"/>
    </location>
</feature>
<comment type="caution">
    <text evidence="4">The sequence shown here is derived from an EMBL/GenBank/DDBJ whole genome shotgun (WGS) entry which is preliminary data.</text>
</comment>
<evidence type="ECO:0000256" key="1">
    <source>
        <dbReference type="RuleBase" id="RU367073"/>
    </source>
</evidence>
<keyword evidence="1" id="KW-0472">Membrane</keyword>
<comment type="similarity">
    <text evidence="1">Belongs to the lunapark family.</text>
</comment>
<feature type="compositionally biased region" description="Low complexity" evidence="2">
    <location>
        <begin position="353"/>
        <end position="368"/>
    </location>
</feature>
<dbReference type="PANTHER" id="PTHR22166">
    <property type="entry name" value="ENDOPLASMIC RETICULUM JUNCTION FORMATION PROTEIN LUNAPARK"/>
    <property type="match status" value="1"/>
</dbReference>
<dbReference type="GO" id="GO:0008270">
    <property type="term" value="F:zinc ion binding"/>
    <property type="evidence" value="ECO:0007669"/>
    <property type="project" value="UniProtKB-KW"/>
</dbReference>
<dbReference type="GO" id="GO:0098826">
    <property type="term" value="C:endoplasmic reticulum tubular network membrane"/>
    <property type="evidence" value="ECO:0007669"/>
    <property type="project" value="UniProtKB-UniRule"/>
</dbReference>
<comment type="function">
    <text evidence="1">Plays a role in determining ER morphology.</text>
</comment>
<dbReference type="InterPro" id="IPR019273">
    <property type="entry name" value="Lunapark_Znf"/>
</dbReference>
<feature type="region of interest" description="Disordered" evidence="2">
    <location>
        <begin position="160"/>
        <end position="202"/>
    </location>
</feature>
<dbReference type="GO" id="GO:1903373">
    <property type="term" value="P:positive regulation of endoplasmic reticulum tubular network organization"/>
    <property type="evidence" value="ECO:0007669"/>
    <property type="project" value="UniProtKB-UniRule"/>
</dbReference>
<sequence>MSLDDSAAHSTWMQTKEKTQQQCHVRCSKSNDSDYEKILSDLDSNIRKAEVRLSAINVRERRLSSLWLIYSVLAWIGYIVVFALYLHPQYVDEPQPWAFALAPIVVGLPSIFVGRSLISVWYKRAKTNEESQLSLLRADQRLKVEELKKKTAYYSTKTLLERYDPSSKPSGLRQIGPDGRPIPNAQDGQPKLQQPNMMDPGLRQRQGMSVMNAQGIPVGQGHPAGVSSGVQRPGQGPQNDPRVQGNYGPQQPPHFNPGQPNGRPNQYGPPSTERHWYDKIVDVIVGDEGPDTKYALICGQCYAHNGLALPQEIEDIQYICPKCNFFNPPRRKTQKLQIPSTPEMTLLQARARPLPVSRDPSPSPSVRQSHQHQHHQHQHQHELDRPGLAEGNSLEPVSDLPIARDHMEHPETDEVEFVNNWNDSDAEGVNHDEGDDEEVDADGAKGYIVNSEEQPMATVTARETRSSSRKRSASATPKQA</sequence>
<dbReference type="Proteomes" id="UP000703661">
    <property type="component" value="Unassembled WGS sequence"/>
</dbReference>
<feature type="region of interest" description="Disordered" evidence="2">
    <location>
        <begin position="214"/>
        <end position="273"/>
    </location>
</feature>
<keyword evidence="1" id="KW-1133">Transmembrane helix</keyword>
<evidence type="ECO:0000313" key="4">
    <source>
        <dbReference type="EMBL" id="KAG0022676.1"/>
    </source>
</evidence>
<keyword evidence="1" id="KW-0256">Endoplasmic reticulum</keyword>
<protein>
    <recommendedName>
        <fullName evidence="1">Endoplasmic reticulum junction formation protein lunapark</fullName>
    </recommendedName>
</protein>
<feature type="transmembrane region" description="Helical" evidence="1">
    <location>
        <begin position="66"/>
        <end position="85"/>
    </location>
</feature>
<reference evidence="4" key="1">
    <citation type="journal article" date="2020" name="Fungal Divers.">
        <title>Resolving the Mortierellaceae phylogeny through synthesis of multi-gene phylogenetics and phylogenomics.</title>
        <authorList>
            <person name="Vandepol N."/>
            <person name="Liber J."/>
            <person name="Desiro A."/>
            <person name="Na H."/>
            <person name="Kennedy M."/>
            <person name="Barry K."/>
            <person name="Grigoriev I.V."/>
            <person name="Miller A.N."/>
            <person name="O'Donnell K."/>
            <person name="Stajich J.E."/>
            <person name="Bonito G."/>
        </authorList>
    </citation>
    <scope>NUCLEOTIDE SEQUENCE</scope>
    <source>
        <strain evidence="4">NRRL 2769</strain>
    </source>
</reference>
<feature type="region of interest" description="Disordered" evidence="2">
    <location>
        <begin position="353"/>
        <end position="396"/>
    </location>
</feature>
<feature type="compositionally biased region" description="Basic residues" evidence="2">
    <location>
        <begin position="369"/>
        <end position="378"/>
    </location>
</feature>
<feature type="region of interest" description="Disordered" evidence="2">
    <location>
        <begin position="422"/>
        <end position="480"/>
    </location>
</feature>
<comment type="domain">
    <text evidence="1">The C4-type zinc finger motif is necessary both for its ER three-way tubular junction localization and formation.</text>
</comment>
<dbReference type="EMBL" id="JAAAID010000093">
    <property type="protein sequence ID" value="KAG0022676.1"/>
    <property type="molecule type" value="Genomic_DNA"/>
</dbReference>